<evidence type="ECO:0000259" key="2">
    <source>
        <dbReference type="Pfam" id="PF13550"/>
    </source>
</evidence>
<dbReference type="InterPro" id="IPR025195">
    <property type="entry name" value="GTA_TIM_dom"/>
</dbReference>
<proteinExistence type="predicted"/>
<feature type="domain" description="GTA TIM-barrel-like" evidence="1">
    <location>
        <begin position="443"/>
        <end position="732"/>
    </location>
</feature>
<name>A0A844ARC2_9RHOB</name>
<accession>A0A844ARC2</accession>
<dbReference type="Pfam" id="PF13547">
    <property type="entry name" value="GTA_TIM"/>
    <property type="match status" value="1"/>
</dbReference>
<dbReference type="CDD" id="cd19607">
    <property type="entry name" value="GTA_TIM-barrel-like"/>
    <property type="match status" value="1"/>
</dbReference>
<evidence type="ECO:0000313" key="4">
    <source>
        <dbReference type="EMBL" id="MQY41648.1"/>
    </source>
</evidence>
<dbReference type="EMBL" id="WIXK01000001">
    <property type="protein sequence ID" value="MQY41648.1"/>
    <property type="molecule type" value="Genomic_DNA"/>
</dbReference>
<gene>
    <name evidence="4" type="ORF">GG681_03275</name>
</gene>
<dbReference type="Pfam" id="PF13550">
    <property type="entry name" value="Phage-tail_3"/>
    <property type="match status" value="1"/>
</dbReference>
<evidence type="ECO:0000313" key="5">
    <source>
        <dbReference type="Proteomes" id="UP000436694"/>
    </source>
</evidence>
<organism evidence="4 5">
    <name type="scientific">Tritonibacter aquimaris</name>
    <dbReference type="NCBI Taxonomy" id="2663379"/>
    <lineage>
        <taxon>Bacteria</taxon>
        <taxon>Pseudomonadati</taxon>
        <taxon>Pseudomonadota</taxon>
        <taxon>Alphaproteobacteria</taxon>
        <taxon>Rhodobacterales</taxon>
        <taxon>Paracoccaceae</taxon>
        <taxon>Tritonibacter</taxon>
    </lineage>
</organism>
<dbReference type="InterPro" id="IPR032876">
    <property type="entry name" value="J_dom"/>
</dbReference>
<feature type="domain" description="Rcc01698-like C-terminal" evidence="3">
    <location>
        <begin position="1039"/>
        <end position="1136"/>
    </location>
</feature>
<dbReference type="InterPro" id="IPR017853">
    <property type="entry name" value="GH"/>
</dbReference>
<keyword evidence="5" id="KW-1185">Reference proteome</keyword>
<dbReference type="SUPFAM" id="SSF51445">
    <property type="entry name" value="(Trans)glycosidases"/>
    <property type="match status" value="1"/>
</dbReference>
<dbReference type="Pfam" id="PF23666">
    <property type="entry name" value="Rcc01698_C"/>
    <property type="match status" value="1"/>
</dbReference>
<reference evidence="4 5" key="1">
    <citation type="submission" date="2019-10" db="EMBL/GenBank/DDBJ databases">
        <title>Epibacterium sp. nov., isolated from seawater.</title>
        <authorList>
            <person name="Zhang X."/>
            <person name="Li N."/>
        </authorList>
    </citation>
    <scope>NUCLEOTIDE SEQUENCE [LARGE SCALE GENOMIC DNA]</scope>
    <source>
        <strain evidence="4 5">SM1969</strain>
    </source>
</reference>
<sequence length="1290" mass="140497">MATILLSAAGAAIGGAVGGTALGLSSVVIGRAIGATLGRAIDERIMGRGSDAIETGRVDRFRISEASEGATVAQVYGRMRVGGQVIWASDFLETASTSGGGGKGRPKQPKVTQYSYSVSLAIALCEGEVLDVARVWADGEEVAPKDLNMRWYPGSVDQLPDALIEAVEGADEVPAYRGTAYVVLEDLQLERFGNRVPQFSFEVVRAAQPGSDTYDLDLPQLIEGVALVPGTGEYALATDPVWLERSKGEKDAVNSHSHSGETDLVTSIATLGQELPNCGAVSLVVSWFGGDLRCGHCRVEPKVEQGEADGSMPWAVSGLARADAPVIAQDEGRPIYGGTPADRSVIQAIQHLNTQGKAVMFYPFILMDQQAENGLPDPWSGADHQPALPWRGRITLSEAPGRAGSPDQTALADSEVAAFLGTVTASDFSVADGTVSYSGPEEWSFSRFILHYAALCAAAGGVDSFCIGSELRALTQIRGADGFPFVQGLRGLLSQVRILLGEDVKLGYAADWSEYWGYQSPEGDRYFHLDPLWAEVDFIGIDNYMPLSDWREGEDHRDAEAGAIYDLDYLRSNVEGGEGYDWFYHSPEAEAAQIRTPITDGAHDEPWIWRYKDIRAWWQNPHHERIGGVRQENATPWVAQSKPIWFTELGCAAIDKGTNQPNKFLDPKSSESRLPKYSTGQRDDLIQLQYLRALVGYWRDHNPVSAIYEAPMLDMSRAFVWAWDARPFPTFPNAVDVWSDGDNYARGHWLNGRVGQRPLAEVVAEICAGADVVDLDTSDLYGLVRGYGVRDVGAARAALQPLMLQHGFDAIERDGVLRFKKRDGLRPEVIDPARLVAGEGAVKAESRDSEAEMTGRVRLRFAEWGGDHAVLSEEAVLPDEVTHAVSQNELPIALTRAEARTTVERWLAEARVARDSVTMTLPPSMLHLGAGDVVELDGARYRIDRVSIGTAQEVEAVRIAPEIYTPAQVAEELPGINRFAPPVPVLPLFLDLPLLRGDEVPHAPHVALSARPWPGSVAIYSAAQDSDYRLDEVIAEASIVGESQSVLHAARPGRWDMGAALEVRLYGGSLESINDQAVLNGGNVLAIGDGRNWEVLQFASAELIAPNTYLIRRRLRGQAGSEAEMLPEWPVGSQVVLLNGVPQQLDLTLDQRRVARHYRIGAARRSYDDPSYVHVVEAFEGRGLRPLSVVHLRADAAIGADLTLSWIRRTRIGGDDWDLPEVPLGEEREAYRLRILRGETLLREEEVSTPNWQYDQAAQVADGAMAGDVVEVAQISALWGAGAVTRLVLA</sequence>
<comment type="caution">
    <text evidence="4">The sequence shown here is derived from an EMBL/GenBank/DDBJ whole genome shotgun (WGS) entry which is preliminary data.</text>
</comment>
<protein>
    <submittedName>
        <fullName evidence="4">Host specificity protein</fullName>
    </submittedName>
</protein>
<dbReference type="InterPro" id="IPR056490">
    <property type="entry name" value="Rcc01698_C"/>
</dbReference>
<dbReference type="Proteomes" id="UP000436694">
    <property type="component" value="Unassembled WGS sequence"/>
</dbReference>
<evidence type="ECO:0000259" key="1">
    <source>
        <dbReference type="Pfam" id="PF13547"/>
    </source>
</evidence>
<dbReference type="RefSeq" id="WP_153545001.1">
    <property type="nucleotide sequence ID" value="NZ_WIXK01000001.1"/>
</dbReference>
<evidence type="ECO:0000259" key="3">
    <source>
        <dbReference type="Pfam" id="PF23666"/>
    </source>
</evidence>
<feature type="domain" description="Tip attachment protein J" evidence="2">
    <location>
        <begin position="794"/>
        <end position="946"/>
    </location>
</feature>
<dbReference type="Gene3D" id="3.20.20.80">
    <property type="entry name" value="Glycosidases"/>
    <property type="match status" value="1"/>
</dbReference>